<dbReference type="CDD" id="cd00093">
    <property type="entry name" value="HTH_XRE"/>
    <property type="match status" value="1"/>
</dbReference>
<name>A0ABT2PLK0_9BURK</name>
<dbReference type="InterPro" id="IPR001387">
    <property type="entry name" value="Cro/C1-type_HTH"/>
</dbReference>
<dbReference type="NCBIfam" id="NF010465">
    <property type="entry name" value="PRK13890.1"/>
    <property type="match status" value="1"/>
</dbReference>
<protein>
    <submittedName>
        <fullName evidence="3">Helix-turn-helix domain-containing protein</fullName>
    </submittedName>
</protein>
<accession>A0ABT2PLK0</accession>
<dbReference type="SUPFAM" id="SSF47413">
    <property type="entry name" value="lambda repressor-like DNA-binding domains"/>
    <property type="match status" value="1"/>
</dbReference>
<dbReference type="EMBL" id="JAODYH010000004">
    <property type="protein sequence ID" value="MCT9811098.1"/>
    <property type="molecule type" value="Genomic_DNA"/>
</dbReference>
<reference evidence="3 4" key="1">
    <citation type="submission" date="2022-09" db="EMBL/GenBank/DDBJ databases">
        <title>Draft genome of isolate Be4.</title>
        <authorList>
            <person name="Sanchez-Castro I."/>
            <person name="Martinez-Rodriguez P."/>
            <person name="Descostes M."/>
            <person name="Merroun M."/>
        </authorList>
    </citation>
    <scope>NUCLEOTIDE SEQUENCE [LARGE SCALE GENOMIC DNA]</scope>
    <source>
        <strain evidence="3 4">Be4</strain>
    </source>
</reference>
<evidence type="ECO:0000313" key="4">
    <source>
        <dbReference type="Proteomes" id="UP001525968"/>
    </source>
</evidence>
<sequence>MYSQIFLTNVLRLLDEKSMTKQALAEKAGMSISFLSDLTNGKANPSLKIMAAIASALEVSLPSLLEVSEEAPAVRDGVGSYRVTRRLPPGMSRVAAVLTDYQAFNVRQWDEANRKLLAKSKGRGA</sequence>
<dbReference type="RefSeq" id="WP_261500274.1">
    <property type="nucleotide sequence ID" value="NZ_JAODYH010000004.1"/>
</dbReference>
<evidence type="ECO:0000259" key="2">
    <source>
        <dbReference type="PROSITE" id="PS50943"/>
    </source>
</evidence>
<evidence type="ECO:0000256" key="1">
    <source>
        <dbReference type="ARBA" id="ARBA00023125"/>
    </source>
</evidence>
<dbReference type="PANTHER" id="PTHR46797">
    <property type="entry name" value="HTH-TYPE TRANSCRIPTIONAL REGULATOR"/>
    <property type="match status" value="1"/>
</dbReference>
<proteinExistence type="predicted"/>
<dbReference type="PANTHER" id="PTHR46797:SF1">
    <property type="entry name" value="METHYLPHOSPHONATE SYNTHASE"/>
    <property type="match status" value="1"/>
</dbReference>
<dbReference type="Gene3D" id="1.10.260.40">
    <property type="entry name" value="lambda repressor-like DNA-binding domains"/>
    <property type="match status" value="1"/>
</dbReference>
<evidence type="ECO:0000313" key="3">
    <source>
        <dbReference type="EMBL" id="MCT9811098.1"/>
    </source>
</evidence>
<organism evidence="3 4">
    <name type="scientific">Acidovorax bellezanensis</name>
    <dbReference type="NCBI Taxonomy" id="2976702"/>
    <lineage>
        <taxon>Bacteria</taxon>
        <taxon>Pseudomonadati</taxon>
        <taxon>Pseudomonadota</taxon>
        <taxon>Betaproteobacteria</taxon>
        <taxon>Burkholderiales</taxon>
        <taxon>Comamonadaceae</taxon>
        <taxon>Acidovorax</taxon>
    </lineage>
</organism>
<dbReference type="Proteomes" id="UP001525968">
    <property type="component" value="Unassembled WGS sequence"/>
</dbReference>
<dbReference type="PROSITE" id="PS50943">
    <property type="entry name" value="HTH_CROC1"/>
    <property type="match status" value="1"/>
</dbReference>
<feature type="domain" description="HTH cro/C1-type" evidence="2">
    <location>
        <begin position="10"/>
        <end position="64"/>
    </location>
</feature>
<gene>
    <name evidence="3" type="ORF">N0K08_10675</name>
</gene>
<comment type="caution">
    <text evidence="3">The sequence shown here is derived from an EMBL/GenBank/DDBJ whole genome shotgun (WGS) entry which is preliminary data.</text>
</comment>
<keyword evidence="4" id="KW-1185">Reference proteome</keyword>
<dbReference type="SMART" id="SM00530">
    <property type="entry name" value="HTH_XRE"/>
    <property type="match status" value="1"/>
</dbReference>
<dbReference type="InterPro" id="IPR010982">
    <property type="entry name" value="Lambda_DNA-bd_dom_sf"/>
</dbReference>
<dbReference type="InterPro" id="IPR050807">
    <property type="entry name" value="TransReg_Diox_bact_type"/>
</dbReference>
<dbReference type="Pfam" id="PF01381">
    <property type="entry name" value="HTH_3"/>
    <property type="match status" value="1"/>
</dbReference>
<keyword evidence="1" id="KW-0238">DNA-binding</keyword>